<accession>A0A4R7URG1</accession>
<dbReference type="RefSeq" id="WP_133909249.1">
    <property type="nucleotide sequence ID" value="NZ_SOCP01000032.1"/>
</dbReference>
<comment type="caution">
    <text evidence="1">The sequence shown here is derived from an EMBL/GenBank/DDBJ whole genome shotgun (WGS) entry which is preliminary data.</text>
</comment>
<dbReference type="Pfam" id="PF19531">
    <property type="entry name" value="DUF6058"/>
    <property type="match status" value="1"/>
</dbReference>
<gene>
    <name evidence="1" type="ORF">CLV71_13228</name>
</gene>
<dbReference type="InterPro" id="IPR045694">
    <property type="entry name" value="DUF6058"/>
</dbReference>
<sequence length="194" mass="21240">MASFTTSDLDYITTEYRTLAELCDGRALGAAQVSALVAEGRLPGATYVLPSGERRFPPDYFALVDAVGLESLAEGFRERFLAAGGAEADVDDYWQDYLGGGFGVCLRSVTPESMVAKSRLVARVAELTGASAPEDPVWRDALRTAVDELDALLRPFTDYDRERYGDTSRDKNVTRVRATWAEVFEECDVHPVGV</sequence>
<evidence type="ECO:0000313" key="2">
    <source>
        <dbReference type="Proteomes" id="UP000294927"/>
    </source>
</evidence>
<dbReference type="AlphaFoldDB" id="A0A4R7URG1"/>
<reference evidence="1 2" key="1">
    <citation type="submission" date="2019-03" db="EMBL/GenBank/DDBJ databases">
        <title>Genomic Encyclopedia of Archaeal and Bacterial Type Strains, Phase II (KMG-II): from individual species to whole genera.</title>
        <authorList>
            <person name="Goeker M."/>
        </authorList>
    </citation>
    <scope>NUCLEOTIDE SEQUENCE [LARGE SCALE GENOMIC DNA]</scope>
    <source>
        <strain evidence="1 2">DSM 45499</strain>
    </source>
</reference>
<evidence type="ECO:0000313" key="1">
    <source>
        <dbReference type="EMBL" id="TDV36050.1"/>
    </source>
</evidence>
<dbReference type="EMBL" id="SOCP01000032">
    <property type="protein sequence ID" value="TDV36050.1"/>
    <property type="molecule type" value="Genomic_DNA"/>
</dbReference>
<dbReference type="Proteomes" id="UP000294927">
    <property type="component" value="Unassembled WGS sequence"/>
</dbReference>
<keyword evidence="2" id="KW-1185">Reference proteome</keyword>
<protein>
    <submittedName>
        <fullName evidence="1">Uncharacterized protein</fullName>
    </submittedName>
</protein>
<name>A0A4R7URG1_9PSEU</name>
<proteinExistence type="predicted"/>
<dbReference type="OrthoDB" id="3688759at2"/>
<organism evidence="1 2">
    <name type="scientific">Actinophytocola oryzae</name>
    <dbReference type="NCBI Taxonomy" id="502181"/>
    <lineage>
        <taxon>Bacteria</taxon>
        <taxon>Bacillati</taxon>
        <taxon>Actinomycetota</taxon>
        <taxon>Actinomycetes</taxon>
        <taxon>Pseudonocardiales</taxon>
        <taxon>Pseudonocardiaceae</taxon>
    </lineage>
</organism>